<name>A0ABV9T7L9_9BACT</name>
<dbReference type="RefSeq" id="WP_377068388.1">
    <property type="nucleotide sequence ID" value="NZ_JBHSJJ010000018.1"/>
</dbReference>
<protein>
    <recommendedName>
        <fullName evidence="3">PepSY domain-containing protein</fullName>
    </recommendedName>
</protein>
<proteinExistence type="predicted"/>
<sequence length="121" mass="13717">MKQLILTLALIAGMILLTLITLLKYQQSLRDNIVGDGLHLDVTVPVYEKTGMKDTVRISEKDLPRKIQKVIELDSLINDLEIATISKISKNNSFYYDVCFLDVDNFQIMVLYDQNGAIVDP</sequence>
<evidence type="ECO:0000313" key="2">
    <source>
        <dbReference type="Proteomes" id="UP001595818"/>
    </source>
</evidence>
<dbReference type="EMBL" id="JBHSJJ010000018">
    <property type="protein sequence ID" value="MFC4874491.1"/>
    <property type="molecule type" value="Genomic_DNA"/>
</dbReference>
<accession>A0ABV9T7L9</accession>
<keyword evidence="2" id="KW-1185">Reference proteome</keyword>
<organism evidence="1 2">
    <name type="scientific">Negadavirga shengliensis</name>
    <dbReference type="NCBI Taxonomy" id="1389218"/>
    <lineage>
        <taxon>Bacteria</taxon>
        <taxon>Pseudomonadati</taxon>
        <taxon>Bacteroidota</taxon>
        <taxon>Cytophagia</taxon>
        <taxon>Cytophagales</taxon>
        <taxon>Cyclobacteriaceae</taxon>
        <taxon>Negadavirga</taxon>
    </lineage>
</organism>
<comment type="caution">
    <text evidence="1">The sequence shown here is derived from an EMBL/GenBank/DDBJ whole genome shotgun (WGS) entry which is preliminary data.</text>
</comment>
<evidence type="ECO:0000313" key="1">
    <source>
        <dbReference type="EMBL" id="MFC4874491.1"/>
    </source>
</evidence>
<reference evidence="2" key="1">
    <citation type="journal article" date="2019" name="Int. J. Syst. Evol. Microbiol.">
        <title>The Global Catalogue of Microorganisms (GCM) 10K type strain sequencing project: providing services to taxonomists for standard genome sequencing and annotation.</title>
        <authorList>
            <consortium name="The Broad Institute Genomics Platform"/>
            <consortium name="The Broad Institute Genome Sequencing Center for Infectious Disease"/>
            <person name="Wu L."/>
            <person name="Ma J."/>
        </authorList>
    </citation>
    <scope>NUCLEOTIDE SEQUENCE [LARGE SCALE GENOMIC DNA]</scope>
    <source>
        <strain evidence="2">CGMCC 4.7466</strain>
    </source>
</reference>
<dbReference type="Proteomes" id="UP001595818">
    <property type="component" value="Unassembled WGS sequence"/>
</dbReference>
<evidence type="ECO:0008006" key="3">
    <source>
        <dbReference type="Google" id="ProtNLM"/>
    </source>
</evidence>
<gene>
    <name evidence="1" type="ORF">ACFPFU_22495</name>
</gene>